<dbReference type="InterPro" id="IPR014161">
    <property type="entry name" value="Tol-Pal_TolA"/>
</dbReference>
<evidence type="ECO:0000256" key="1">
    <source>
        <dbReference type="SAM" id="MobiDB-lite"/>
    </source>
</evidence>
<name>Q2NUL5_SODGM</name>
<dbReference type="GO" id="GO:0019534">
    <property type="term" value="F:toxin transmembrane transporter activity"/>
    <property type="evidence" value="ECO:0007669"/>
    <property type="project" value="InterPro"/>
</dbReference>
<protein>
    <submittedName>
        <fullName evidence="3">Colicin import protein TolA</fullName>
    </submittedName>
</protein>
<dbReference type="AlphaFoldDB" id="Q2NUL5"/>
<keyword evidence="4" id="KW-1185">Reference proteome</keyword>
<dbReference type="NCBIfam" id="TIGR02794">
    <property type="entry name" value="tolA_full"/>
    <property type="match status" value="2"/>
</dbReference>
<organism evidence="3 4">
    <name type="scientific">Sodalis glossinidius (strain morsitans)</name>
    <dbReference type="NCBI Taxonomy" id="343509"/>
    <lineage>
        <taxon>Bacteria</taxon>
        <taxon>Pseudomonadati</taxon>
        <taxon>Pseudomonadota</taxon>
        <taxon>Gammaproteobacteria</taxon>
        <taxon>Enterobacterales</taxon>
        <taxon>Bruguierivoracaceae</taxon>
        <taxon>Sodalis</taxon>
    </lineage>
</organism>
<keyword evidence="2" id="KW-0812">Transmembrane</keyword>
<dbReference type="SUPFAM" id="SSF74653">
    <property type="entry name" value="TolA/TonB C-terminal domain"/>
    <property type="match status" value="1"/>
</dbReference>
<keyword evidence="2" id="KW-0472">Membrane</keyword>
<keyword evidence="2" id="KW-1133">Transmembrane helix</keyword>
<dbReference type="eggNOG" id="COG3064">
    <property type="taxonomic scope" value="Bacteria"/>
</dbReference>
<evidence type="ECO:0000256" key="2">
    <source>
        <dbReference type="SAM" id="Phobius"/>
    </source>
</evidence>
<feature type="compositionally biased region" description="Low complexity" evidence="1">
    <location>
        <begin position="97"/>
        <end position="107"/>
    </location>
</feature>
<dbReference type="Proteomes" id="UP000001932">
    <property type="component" value="Chromosome"/>
</dbReference>
<feature type="region of interest" description="Disordered" evidence="1">
    <location>
        <begin position="178"/>
        <end position="201"/>
    </location>
</feature>
<gene>
    <name evidence="3" type="ordered locus">SG0885</name>
</gene>
<dbReference type="Gene3D" id="3.30.1150.10">
    <property type="match status" value="1"/>
</dbReference>
<reference evidence="3 4" key="1">
    <citation type="journal article" date="2006" name="Genome Res.">
        <title>Massive genome erosion and functional adaptations provide insights into the symbiotic lifestyle of Sodalis glossinidius in the tsetse host.</title>
        <authorList>
            <person name="Toh H."/>
            <person name="Weiss B.L."/>
            <person name="Perkin S.A.H."/>
            <person name="Yamashita A."/>
            <person name="Oshima K."/>
            <person name="Hattori M."/>
            <person name="Aksoy S."/>
        </authorList>
    </citation>
    <scope>NUCLEOTIDE SEQUENCE [LARGE SCALE GENOMIC DNA]</scope>
    <source>
        <strain evidence="4">morsitans</strain>
    </source>
</reference>
<dbReference type="BioCyc" id="SGLO343509:SGP1_RS07565-MONOMER"/>
<feature type="transmembrane region" description="Helical" evidence="2">
    <location>
        <begin position="14"/>
        <end position="34"/>
    </location>
</feature>
<dbReference type="HOGENOM" id="CLU_035992_0_0_6"/>
<sequence>MLKATEQNDKLKRAIILSIALHCVLIAVLIWSSIHQPQETSAGGGGGSSIDAVMVDPGAVVQQYNRQQQQQIDAQRAQQQRLKALEKQRLDAQEAAEAQQRQQAEQQKQAEEAAKQAEAAAAQAEAEAAAAAKQQAEAEVKKAAAAEAQKQADAKAKQAAAKKATAAKQSSEVDDLLGGLTDAKNAPKSGGAPAAGTSNSKLSGATGLEINGYLAQVRQAISNKFYDASNYSGKTCILRIKLAPDGMLISVSPDGGDPALCQAAVSAAKLAAIPRPPSPKVYEAVKNATLDFKP</sequence>
<dbReference type="GO" id="GO:0016020">
    <property type="term" value="C:membrane"/>
    <property type="evidence" value="ECO:0007669"/>
    <property type="project" value="InterPro"/>
</dbReference>
<dbReference type="OrthoDB" id="7068768at2"/>
<dbReference type="Pfam" id="PF06519">
    <property type="entry name" value="TolA"/>
    <property type="match status" value="1"/>
</dbReference>
<dbReference type="GO" id="GO:0043213">
    <property type="term" value="P:bacteriocin transport"/>
    <property type="evidence" value="ECO:0007669"/>
    <property type="project" value="InterPro"/>
</dbReference>
<feature type="region of interest" description="Disordered" evidence="1">
    <location>
        <begin position="97"/>
        <end position="119"/>
    </location>
</feature>
<dbReference type="KEGG" id="sgl:SG0885"/>
<dbReference type="EMBL" id="AP008232">
    <property type="protein sequence ID" value="BAE74160.1"/>
    <property type="molecule type" value="Genomic_DNA"/>
</dbReference>
<evidence type="ECO:0000313" key="4">
    <source>
        <dbReference type="Proteomes" id="UP000001932"/>
    </source>
</evidence>
<dbReference type="RefSeq" id="WP_011410722.1">
    <property type="nucleotide sequence ID" value="NC_007712.1"/>
</dbReference>
<accession>Q2NUL5</accession>
<proteinExistence type="predicted"/>
<evidence type="ECO:0000313" key="3">
    <source>
        <dbReference type="EMBL" id="BAE74160.1"/>
    </source>
</evidence>
<dbReference type="STRING" id="343509.SG0885"/>